<evidence type="ECO:0000256" key="4">
    <source>
        <dbReference type="PIRSR" id="PIRSR610905-2"/>
    </source>
</evidence>
<evidence type="ECO:0000256" key="3">
    <source>
        <dbReference type="PIRSR" id="PIRSR610905-1"/>
    </source>
</evidence>
<dbReference type="InterPro" id="IPR010905">
    <property type="entry name" value="Glyco_hydro_88"/>
</dbReference>
<dbReference type="GO" id="GO:0000272">
    <property type="term" value="P:polysaccharide catabolic process"/>
    <property type="evidence" value="ECO:0007669"/>
    <property type="project" value="TreeGrafter"/>
</dbReference>
<proteinExistence type="inferred from homology"/>
<dbReference type="InterPro" id="IPR012341">
    <property type="entry name" value="6hp_glycosidase-like_sf"/>
</dbReference>
<keyword evidence="1 5" id="KW-0378">Hydrolase</keyword>
<dbReference type="GO" id="GO:0052757">
    <property type="term" value="F:chondroitin hydrolase activity"/>
    <property type="evidence" value="ECO:0007669"/>
    <property type="project" value="TreeGrafter"/>
</dbReference>
<dbReference type="STRING" id="686624.SAMN04488242_2887"/>
<dbReference type="OrthoDB" id="428577at2"/>
<dbReference type="InterPro" id="IPR008928">
    <property type="entry name" value="6-hairpin_glycosidase_sf"/>
</dbReference>
<dbReference type="AlphaFoldDB" id="A0A1G9N1Y9"/>
<keyword evidence="6" id="KW-1185">Reference proteome</keyword>
<gene>
    <name evidence="5" type="ORF">SAMN04488242_2887</name>
</gene>
<feature type="active site" description="Nucleophile" evidence="3">
    <location>
        <position position="109"/>
    </location>
</feature>
<dbReference type="RefSeq" id="WP_093253657.1">
    <property type="nucleotide sequence ID" value="NZ_FNGP01000006.1"/>
</dbReference>
<feature type="binding site" evidence="4">
    <location>
        <position position="246"/>
    </location>
    <ligand>
        <name>substrate</name>
    </ligand>
</feature>
<dbReference type="SUPFAM" id="SSF48208">
    <property type="entry name" value="Six-hairpin glycosidases"/>
    <property type="match status" value="1"/>
</dbReference>
<feature type="binding site" evidence="4">
    <location>
        <position position="242"/>
    </location>
    <ligand>
        <name>substrate</name>
    </ligand>
</feature>
<dbReference type="InterPro" id="IPR052369">
    <property type="entry name" value="UG_Glycosaminoglycan_Hydrolase"/>
</dbReference>
<sequence>MPKQATETIDPLSRQRAAGDALATLRRLVETFGTRYPDDCTVDDRYPLREAQFGEPEGGNTEWTTSFYPGMLWLAGEMTGDAWWHDEAQRHVASFADRMARRVHIDHHDLGFLYSLACVPAWRHRADAVARAAAIAAADHLMTRLLPAAGIIQSWGDLSDESQQGRAIIDSLMNMPLLHWASEATGDARYREAATRHARAMRDHIMREDGSTFHTFYWDVRTGEPLRGATAQGYSDNSCWARGQAWAVYGFVLNHLHTGEPGLLEAAVRAADYFLDHLPADLVPYWDLIFTDGSGQERDSSAGAIAVCGLLEIAAATGEERYREAAHSILDSLATSYSTRGEAPATCLLRHGVYFKAGGRGVDEGNLWGDYYYLEALLRRQDPAWTSYWHPGQAPMEGRA</sequence>
<dbReference type="Proteomes" id="UP000199475">
    <property type="component" value="Unassembled WGS sequence"/>
</dbReference>
<evidence type="ECO:0000313" key="6">
    <source>
        <dbReference type="Proteomes" id="UP000199475"/>
    </source>
</evidence>
<protein>
    <submittedName>
        <fullName evidence="5">Unsaturated chondroitin disaccharide hydrolase</fullName>
    </submittedName>
</protein>
<feature type="binding site" evidence="4">
    <location>
        <position position="230"/>
    </location>
    <ligand>
        <name>substrate</name>
    </ligand>
</feature>
<accession>A0A1G9N1Y9</accession>
<dbReference type="Gene3D" id="1.50.10.10">
    <property type="match status" value="1"/>
</dbReference>
<evidence type="ECO:0000256" key="1">
    <source>
        <dbReference type="ARBA" id="ARBA00022801"/>
    </source>
</evidence>
<feature type="active site" description="Proton donor" evidence="3">
    <location>
        <position position="170"/>
    </location>
</feature>
<evidence type="ECO:0000313" key="5">
    <source>
        <dbReference type="EMBL" id="SDL80394.1"/>
    </source>
</evidence>
<feature type="binding site" evidence="4">
    <location>
        <position position="109"/>
    </location>
    <ligand>
        <name>substrate</name>
    </ligand>
</feature>
<feature type="binding site" evidence="4">
    <location>
        <position position="170"/>
    </location>
    <ligand>
        <name>substrate</name>
    </ligand>
</feature>
<feature type="binding site" evidence="4">
    <location>
        <position position="228"/>
    </location>
    <ligand>
        <name>substrate</name>
    </ligand>
</feature>
<reference evidence="5 6" key="1">
    <citation type="submission" date="2016-10" db="EMBL/GenBank/DDBJ databases">
        <authorList>
            <person name="de Groot N.N."/>
        </authorList>
    </citation>
    <scope>NUCLEOTIDE SEQUENCE [LARGE SCALE GENOMIC DNA]</scope>
    <source>
        <strain evidence="5 6">CGMCC 1.9159</strain>
    </source>
</reference>
<dbReference type="PANTHER" id="PTHR36845:SF1">
    <property type="entry name" value="HYDROLASE, PUTATIVE (AFU_ORTHOLOGUE AFUA_7G05090)-RELATED"/>
    <property type="match status" value="1"/>
</dbReference>
<dbReference type="Pfam" id="PF07470">
    <property type="entry name" value="Glyco_hydro_88"/>
    <property type="match status" value="1"/>
</dbReference>
<dbReference type="EMBL" id="FNGP01000006">
    <property type="protein sequence ID" value="SDL80394.1"/>
    <property type="molecule type" value="Genomic_DNA"/>
</dbReference>
<organism evidence="5 6">
    <name type="scientific">Tessaracoccus oleiagri</name>
    <dbReference type="NCBI Taxonomy" id="686624"/>
    <lineage>
        <taxon>Bacteria</taxon>
        <taxon>Bacillati</taxon>
        <taxon>Actinomycetota</taxon>
        <taxon>Actinomycetes</taxon>
        <taxon>Propionibacteriales</taxon>
        <taxon>Propionibacteriaceae</taxon>
        <taxon>Tessaracoccus</taxon>
    </lineage>
</organism>
<dbReference type="PANTHER" id="PTHR36845">
    <property type="entry name" value="HYDROLASE, PUTATIVE (AFU_ORTHOLOGUE AFUA_7G05090)-RELATED"/>
    <property type="match status" value="1"/>
</dbReference>
<name>A0A1G9N1Y9_9ACTN</name>
<comment type="similarity">
    <text evidence="2">Belongs to the glycosyl hydrolase 88 family.</text>
</comment>
<evidence type="ECO:0000256" key="2">
    <source>
        <dbReference type="ARBA" id="ARBA00038358"/>
    </source>
</evidence>